<dbReference type="PROSITE" id="PS50937">
    <property type="entry name" value="HTH_MERR_2"/>
    <property type="match status" value="1"/>
</dbReference>
<dbReference type="CDD" id="cd04770">
    <property type="entry name" value="HTH_HMRTR"/>
    <property type="match status" value="1"/>
</dbReference>
<dbReference type="SMART" id="SM00422">
    <property type="entry name" value="HTH_MERR"/>
    <property type="match status" value="1"/>
</dbReference>
<dbReference type="GO" id="GO:0003677">
    <property type="term" value="F:DNA binding"/>
    <property type="evidence" value="ECO:0007669"/>
    <property type="project" value="UniProtKB-KW"/>
</dbReference>
<reference evidence="5 6" key="1">
    <citation type="submission" date="2013-04" db="EMBL/GenBank/DDBJ databases">
        <title>Oceanococcus atlanticus 22II-S10r2 Genome Sequencing.</title>
        <authorList>
            <person name="Lai Q."/>
            <person name="Li G."/>
            <person name="Shao Z."/>
        </authorList>
    </citation>
    <scope>NUCLEOTIDE SEQUENCE [LARGE SCALE GENOMIC DNA]</scope>
    <source>
        <strain evidence="5 6">22II-S10r2</strain>
    </source>
</reference>
<accession>A0A1Y1SGK2</accession>
<evidence type="ECO:0000313" key="5">
    <source>
        <dbReference type="EMBL" id="ORE88795.1"/>
    </source>
</evidence>
<dbReference type="GO" id="GO:0003700">
    <property type="term" value="F:DNA-binding transcription factor activity"/>
    <property type="evidence" value="ECO:0007669"/>
    <property type="project" value="InterPro"/>
</dbReference>
<dbReference type="Gene3D" id="1.10.1660.10">
    <property type="match status" value="1"/>
</dbReference>
<keyword evidence="2" id="KW-0238">DNA-binding</keyword>
<name>A0A1Y1SGK2_9GAMM</name>
<evidence type="ECO:0000256" key="2">
    <source>
        <dbReference type="ARBA" id="ARBA00023125"/>
    </source>
</evidence>
<gene>
    <name evidence="5" type="ORF">ATO7_02930</name>
</gene>
<dbReference type="PRINTS" id="PR00040">
    <property type="entry name" value="HTHMERR"/>
</dbReference>
<dbReference type="InterPro" id="IPR015358">
    <property type="entry name" value="Tscrpt_reg_MerR_DNA-bd"/>
</dbReference>
<keyword evidence="6" id="KW-1185">Reference proteome</keyword>
<evidence type="ECO:0000256" key="3">
    <source>
        <dbReference type="ARBA" id="ARBA00023163"/>
    </source>
</evidence>
<dbReference type="OrthoDB" id="9808480at2"/>
<dbReference type="EMBL" id="AQQV01000001">
    <property type="protein sequence ID" value="ORE88795.1"/>
    <property type="molecule type" value="Genomic_DNA"/>
</dbReference>
<feature type="domain" description="HTH merR-type" evidence="4">
    <location>
        <begin position="1"/>
        <end position="70"/>
    </location>
</feature>
<dbReference type="InterPro" id="IPR047057">
    <property type="entry name" value="MerR_fam"/>
</dbReference>
<evidence type="ECO:0000313" key="6">
    <source>
        <dbReference type="Proteomes" id="UP000192342"/>
    </source>
</evidence>
<keyword evidence="3" id="KW-0804">Transcription</keyword>
<dbReference type="InterPro" id="IPR009061">
    <property type="entry name" value="DNA-bd_dom_put_sf"/>
</dbReference>
<organism evidence="5 6">
    <name type="scientific">Oceanococcus atlanticus</name>
    <dbReference type="NCBI Taxonomy" id="1317117"/>
    <lineage>
        <taxon>Bacteria</taxon>
        <taxon>Pseudomonadati</taxon>
        <taxon>Pseudomonadota</taxon>
        <taxon>Gammaproteobacteria</taxon>
        <taxon>Chromatiales</taxon>
        <taxon>Oceanococcaceae</taxon>
        <taxon>Oceanococcus</taxon>
    </lineage>
</organism>
<evidence type="ECO:0000256" key="1">
    <source>
        <dbReference type="ARBA" id="ARBA00023015"/>
    </source>
</evidence>
<protein>
    <submittedName>
        <fullName evidence="5">MerR family transcriptional regulator</fullName>
    </submittedName>
</protein>
<dbReference type="SUPFAM" id="SSF46955">
    <property type="entry name" value="Putative DNA-binding domain"/>
    <property type="match status" value="1"/>
</dbReference>
<evidence type="ECO:0000259" key="4">
    <source>
        <dbReference type="PROSITE" id="PS50937"/>
    </source>
</evidence>
<dbReference type="Pfam" id="PF09278">
    <property type="entry name" value="MerR-DNA-bind"/>
    <property type="match status" value="1"/>
</dbReference>
<dbReference type="InterPro" id="IPR000551">
    <property type="entry name" value="MerR-type_HTH_dom"/>
</dbReference>
<sequence>MQRIGDVVRELGLSADTLRYYEKIGLLPRVARDPSGLRRYESRDLSRLRFIQRAQKMGFSLDEIGQLLLFRDNPQSARPQVRALAGEKLAQINRHLDELAVLRDELTLLVNLCGASREGCPILEGLDSGPESRD</sequence>
<dbReference type="AlphaFoldDB" id="A0A1Y1SGK2"/>
<dbReference type="RefSeq" id="WP_083559409.1">
    <property type="nucleotide sequence ID" value="NZ_AQQV01000001.1"/>
</dbReference>
<dbReference type="PANTHER" id="PTHR30204">
    <property type="entry name" value="REDOX-CYCLING DRUG-SENSING TRANSCRIPTIONAL ACTIVATOR SOXR"/>
    <property type="match status" value="1"/>
</dbReference>
<dbReference type="STRING" id="1317117.ATO7_02930"/>
<dbReference type="Proteomes" id="UP000192342">
    <property type="component" value="Unassembled WGS sequence"/>
</dbReference>
<proteinExistence type="predicted"/>
<keyword evidence="1" id="KW-0805">Transcription regulation</keyword>
<comment type="caution">
    <text evidence="5">The sequence shown here is derived from an EMBL/GenBank/DDBJ whole genome shotgun (WGS) entry which is preliminary data.</text>
</comment>
<dbReference type="Pfam" id="PF00376">
    <property type="entry name" value="MerR"/>
    <property type="match status" value="1"/>
</dbReference>
<dbReference type="PANTHER" id="PTHR30204:SF94">
    <property type="entry name" value="HEAVY METAL-DEPENDENT TRANSCRIPTIONAL REGULATOR HI_0293-RELATED"/>
    <property type="match status" value="1"/>
</dbReference>